<dbReference type="GO" id="GO:0008270">
    <property type="term" value="F:zinc ion binding"/>
    <property type="evidence" value="ECO:0007669"/>
    <property type="project" value="UniProtKB-KW"/>
</dbReference>
<dbReference type="PROSITE" id="PS51017">
    <property type="entry name" value="CCT"/>
    <property type="match status" value="1"/>
</dbReference>
<dbReference type="CDD" id="cd19821">
    <property type="entry name" value="Bbox1_BBX-like"/>
    <property type="match status" value="2"/>
</dbReference>
<dbReference type="GO" id="GO:0006355">
    <property type="term" value="P:regulation of DNA-templated transcription"/>
    <property type="evidence" value="ECO:0007669"/>
    <property type="project" value="UniProtKB-ARBA"/>
</dbReference>
<evidence type="ECO:0000313" key="13">
    <source>
        <dbReference type="Proteomes" id="UP001054252"/>
    </source>
</evidence>
<evidence type="ECO:0000256" key="6">
    <source>
        <dbReference type="ARBA" id="ARBA00022833"/>
    </source>
</evidence>
<evidence type="ECO:0000313" key="12">
    <source>
        <dbReference type="EMBL" id="GKV21082.1"/>
    </source>
</evidence>
<comment type="similarity">
    <text evidence="2">Belongs to the CONSTANS family.</text>
</comment>
<feature type="domain" description="B box-type" evidence="10">
    <location>
        <begin position="43"/>
        <end position="87"/>
    </location>
</feature>
<keyword evidence="4" id="KW-0677">Repeat</keyword>
<evidence type="ECO:0000256" key="2">
    <source>
        <dbReference type="ARBA" id="ARBA00010024"/>
    </source>
</evidence>
<organism evidence="12 13">
    <name type="scientific">Rubroshorea leprosula</name>
    <dbReference type="NCBI Taxonomy" id="152421"/>
    <lineage>
        <taxon>Eukaryota</taxon>
        <taxon>Viridiplantae</taxon>
        <taxon>Streptophyta</taxon>
        <taxon>Embryophyta</taxon>
        <taxon>Tracheophyta</taxon>
        <taxon>Spermatophyta</taxon>
        <taxon>Magnoliopsida</taxon>
        <taxon>eudicotyledons</taxon>
        <taxon>Gunneridae</taxon>
        <taxon>Pentapetalae</taxon>
        <taxon>rosids</taxon>
        <taxon>malvids</taxon>
        <taxon>Malvales</taxon>
        <taxon>Dipterocarpaceae</taxon>
        <taxon>Rubroshorea</taxon>
    </lineage>
</organism>
<dbReference type="EMBL" id="BPVZ01000056">
    <property type="protein sequence ID" value="GKV21082.1"/>
    <property type="molecule type" value="Genomic_DNA"/>
</dbReference>
<feature type="domain" description="B box-type" evidence="10">
    <location>
        <begin position="1"/>
        <end position="47"/>
    </location>
</feature>
<keyword evidence="5 8" id="KW-0863">Zinc-finger</keyword>
<keyword evidence="7 9" id="KW-0539">Nucleus</keyword>
<protein>
    <submittedName>
        <fullName evidence="12">Uncharacterized protein</fullName>
    </submittedName>
</protein>
<dbReference type="Proteomes" id="UP001054252">
    <property type="component" value="Unassembled WGS sequence"/>
</dbReference>
<dbReference type="InterPro" id="IPR049808">
    <property type="entry name" value="CONSTANS-like_Bbox1"/>
</dbReference>
<dbReference type="PANTHER" id="PTHR31717:SF40">
    <property type="entry name" value="ZINC FINGER PROTEIN CONSTANS-LIKE 10"/>
    <property type="match status" value="1"/>
</dbReference>
<dbReference type="InterPro" id="IPR010402">
    <property type="entry name" value="CCT_domain"/>
</dbReference>
<proteinExistence type="inferred from homology"/>
<comment type="caution">
    <text evidence="12">The sequence shown here is derived from an EMBL/GenBank/DDBJ whole genome shotgun (WGS) entry which is preliminary data.</text>
</comment>
<comment type="subcellular location">
    <subcellularLocation>
        <location evidence="1 9">Nucleus</location>
    </subcellularLocation>
</comment>
<dbReference type="SMART" id="SM00336">
    <property type="entry name" value="BBOX"/>
    <property type="match status" value="2"/>
</dbReference>
<dbReference type="PANTHER" id="PTHR31717">
    <property type="entry name" value="ZINC FINGER PROTEIN CONSTANS-LIKE 10"/>
    <property type="match status" value="1"/>
</dbReference>
<dbReference type="GO" id="GO:0005634">
    <property type="term" value="C:nucleus"/>
    <property type="evidence" value="ECO:0007669"/>
    <property type="project" value="UniProtKB-SubCell"/>
</dbReference>
<evidence type="ECO:0000259" key="11">
    <source>
        <dbReference type="PROSITE" id="PS51017"/>
    </source>
</evidence>
<accession>A0AAV5K9X9</accession>
<evidence type="ECO:0000256" key="9">
    <source>
        <dbReference type="PROSITE-ProRule" id="PRU00357"/>
    </source>
</evidence>
<evidence type="ECO:0000256" key="8">
    <source>
        <dbReference type="PROSITE-ProRule" id="PRU00024"/>
    </source>
</evidence>
<keyword evidence="13" id="KW-1185">Reference proteome</keyword>
<evidence type="ECO:0000259" key="10">
    <source>
        <dbReference type="PROSITE" id="PS50119"/>
    </source>
</evidence>
<evidence type="ECO:0000256" key="3">
    <source>
        <dbReference type="ARBA" id="ARBA00022723"/>
    </source>
</evidence>
<evidence type="ECO:0000256" key="4">
    <source>
        <dbReference type="ARBA" id="ARBA00022737"/>
    </source>
</evidence>
<evidence type="ECO:0000256" key="7">
    <source>
        <dbReference type="ARBA" id="ARBA00023242"/>
    </source>
</evidence>
<reference evidence="12 13" key="1">
    <citation type="journal article" date="2021" name="Commun. Biol.">
        <title>The genome of Shorea leprosula (Dipterocarpaceae) highlights the ecological relevance of drought in aseasonal tropical rainforests.</title>
        <authorList>
            <person name="Ng K.K.S."/>
            <person name="Kobayashi M.J."/>
            <person name="Fawcett J.A."/>
            <person name="Hatakeyama M."/>
            <person name="Paape T."/>
            <person name="Ng C.H."/>
            <person name="Ang C.C."/>
            <person name="Tnah L.H."/>
            <person name="Lee C.T."/>
            <person name="Nishiyama T."/>
            <person name="Sese J."/>
            <person name="O'Brien M.J."/>
            <person name="Copetti D."/>
            <person name="Mohd Noor M.I."/>
            <person name="Ong R.C."/>
            <person name="Putra M."/>
            <person name="Sireger I.Z."/>
            <person name="Indrioko S."/>
            <person name="Kosugi Y."/>
            <person name="Izuno A."/>
            <person name="Isagi Y."/>
            <person name="Lee S.L."/>
            <person name="Shimizu K.K."/>
        </authorList>
    </citation>
    <scope>NUCLEOTIDE SEQUENCE [LARGE SCALE GENOMIC DNA]</scope>
    <source>
        <strain evidence="12">214</strain>
    </source>
</reference>
<feature type="domain" description="CCT" evidence="11">
    <location>
        <begin position="456"/>
        <end position="498"/>
    </location>
</feature>
<sequence>MEKICEFCTTSRPVVYCKADAAHLCLSCDAKVHSANALSSRHLRTLLCDSCGYRPSYIRCLDHRMFMCCGCDQNLHDISSQHQRRAVSSYLGCPSAKDFAALWGFNLNEQDNSAIQDHSLPGSVNPHVIKFKIPALSSSQIISSSSKLNVASNSTLGYDISSSQQPKVVLNAQQQQNTSFILQQILDLKRLQLTEGDSCQPLTHGQQQTDTCSSISIPLGNFDRKVGQDSQNFQDINNDLHQRGNPLQELEVDSFPLPFTHLEHLSSSSTAGMPLQGESFWQSKSPTQSNQLWSQTIQDLGVCEDTSFHDHFNIPDVDLTFRNFEELFGGDQDPIRALLDDKDVSYSAVKKDMSLDKSDYGNARSAEDASAASIYGAQSAQMERDLNPSSKINNYQRNFDCPHPIQPSYSTLSFTLSRFSNESSGTDCLDSELSPITGGEASSISHDLDGAHSEARENAIMRYKEKKKARLYERHIRYASLKAKADVSKRIKGRHAKTEGYDSDTANVTRSY</sequence>
<evidence type="ECO:0000256" key="1">
    <source>
        <dbReference type="ARBA" id="ARBA00004123"/>
    </source>
</evidence>
<dbReference type="Pfam" id="PF06203">
    <property type="entry name" value="CCT"/>
    <property type="match status" value="1"/>
</dbReference>
<gene>
    <name evidence="12" type="ORF">SLEP1_g31099</name>
</gene>
<keyword evidence="6" id="KW-0862">Zinc</keyword>
<evidence type="ECO:0000256" key="5">
    <source>
        <dbReference type="ARBA" id="ARBA00022771"/>
    </source>
</evidence>
<name>A0AAV5K9X9_9ROSI</name>
<dbReference type="PROSITE" id="PS50119">
    <property type="entry name" value="ZF_BBOX"/>
    <property type="match status" value="2"/>
</dbReference>
<keyword evidence="3" id="KW-0479">Metal-binding</keyword>
<dbReference type="InterPro" id="IPR000315">
    <property type="entry name" value="Znf_B-box"/>
</dbReference>
<dbReference type="AlphaFoldDB" id="A0AAV5K9X9"/>